<proteinExistence type="predicted"/>
<dbReference type="EMBL" id="UGHZ01000002">
    <property type="protein sequence ID" value="STP13361.1"/>
    <property type="molecule type" value="Genomic_DNA"/>
</dbReference>
<sequence length="137" mass="16474">MREVKNTRDTPLTLILKSSYGKCKAKYTLEPQQVVQLPIYNSLDKLIESTSKKEMFIYDGEGELDIEYCFKKYDFRKLYAVEIETFLVTQKYIERTHFRQKKKIQDFIEVLNLNAENQKYMLMPPFYELLEQELLYG</sequence>
<evidence type="ECO:0000313" key="4">
    <source>
        <dbReference type="EMBL" id="STP13792.1"/>
    </source>
</evidence>
<protein>
    <submittedName>
        <fullName evidence="4">Uncharacterized protein</fullName>
    </submittedName>
</protein>
<accession>A0A377JYJ1</accession>
<dbReference type="EMBL" id="UGHZ01000005">
    <property type="protein sequence ID" value="STP13775.1"/>
    <property type="molecule type" value="Genomic_DNA"/>
</dbReference>
<evidence type="ECO:0000313" key="3">
    <source>
        <dbReference type="EMBL" id="STP13775.1"/>
    </source>
</evidence>
<name>A0A377JYJ1_9HELI</name>
<evidence type="ECO:0000313" key="1">
    <source>
        <dbReference type="EMBL" id="STP08603.1"/>
    </source>
</evidence>
<organism evidence="4 5">
    <name type="scientific">Helicobacter cinaedi</name>
    <dbReference type="NCBI Taxonomy" id="213"/>
    <lineage>
        <taxon>Bacteria</taxon>
        <taxon>Pseudomonadati</taxon>
        <taxon>Campylobacterota</taxon>
        <taxon>Epsilonproteobacteria</taxon>
        <taxon>Campylobacterales</taxon>
        <taxon>Helicobacteraceae</taxon>
        <taxon>Helicobacter</taxon>
    </lineage>
</organism>
<evidence type="ECO:0000313" key="2">
    <source>
        <dbReference type="EMBL" id="STP13361.1"/>
    </source>
</evidence>
<dbReference type="EMBL" id="UGHZ01000001">
    <property type="protein sequence ID" value="STP08603.1"/>
    <property type="molecule type" value="Genomic_DNA"/>
</dbReference>
<reference evidence="4 5" key="1">
    <citation type="submission" date="2018-06" db="EMBL/GenBank/DDBJ databases">
        <authorList>
            <consortium name="Pathogen Informatics"/>
            <person name="Doyle S."/>
        </authorList>
    </citation>
    <scope>NUCLEOTIDE SEQUENCE [LARGE SCALE GENOMIC DNA]</scope>
    <source>
        <strain evidence="4 5">NCTC12221</strain>
    </source>
</reference>
<dbReference type="AlphaFoldDB" id="A0A377JYJ1"/>
<gene>
    <name evidence="1" type="ORF">NCTC12221_00015</name>
    <name evidence="2" type="ORF">NCTC12221_01434</name>
    <name evidence="3" type="ORF">NCTC12221_01853</name>
    <name evidence="4" type="ORF">NCTC12221_01870</name>
</gene>
<evidence type="ECO:0000313" key="5">
    <source>
        <dbReference type="Proteomes" id="UP000255335"/>
    </source>
</evidence>
<dbReference type="EMBL" id="UGHZ01000006">
    <property type="protein sequence ID" value="STP13792.1"/>
    <property type="molecule type" value="Genomic_DNA"/>
</dbReference>
<dbReference type="RefSeq" id="WP_115025469.1">
    <property type="nucleotide sequence ID" value="NZ_UGHZ01000001.1"/>
</dbReference>
<dbReference type="Proteomes" id="UP000255335">
    <property type="component" value="Unassembled WGS sequence"/>
</dbReference>